<dbReference type="RefSeq" id="XP_055900311.1">
    <property type="nucleotide sequence ID" value="XM_056044336.1"/>
</dbReference>
<keyword evidence="2" id="KW-1185">Reference proteome</keyword>
<dbReference type="OrthoDB" id="6418377at2759"/>
<dbReference type="GO" id="GO:0099072">
    <property type="term" value="P:regulation of postsynaptic membrane neurotransmitter receptor levels"/>
    <property type="evidence" value="ECO:0007669"/>
    <property type="project" value="TreeGrafter"/>
</dbReference>
<sequence length="419" mass="46884">MNVQVIYPLVAVTLLEIIIFVRVSSHGNRWSLCDKVDQLKQGAGLRSMAVNQCITSDQERAAQPMTKCRDPGSMVQVTTESMGSRIKATISACPNVLKVLVYVDAPGYFERGAAANEKTISCFRPHSTLLVQQPMKRVKVTLVSAEQPSDTIFKLKLSWMYQYLTDNNTTKWSTVHEQLACFGDPTSLRQHSAELARERRSHPQSTHVSSAHAEKVCGKDQSCVRFGNDNCSHLQCDYLLTYSIKNLTFLELEISGKATGWLALGLSSDDKMGGDGVIACKRKSVGDKELESVTMWINLAHSRPKVKENMYTLVAQNSTDGYIYCKMTSSLSKKGTDSDTTLDLTNNWYQFYAKGELDRTGLMLKHNELPPISVNTISMLRHVNIYSRLYRQLDSASCSLHRLNLFLSPAVFLALVLLY</sequence>
<reference evidence="3" key="1">
    <citation type="submission" date="2025-08" db="UniProtKB">
        <authorList>
            <consortium name="RefSeq"/>
        </authorList>
    </citation>
    <scope>IDENTIFICATION</scope>
</reference>
<dbReference type="GeneID" id="106073055"/>
<gene>
    <name evidence="3" type="primary">LOC106073055</name>
</gene>
<dbReference type="PANTHER" id="PTHR46902">
    <property type="entry name" value="DOMON DOMAIN-CONTAINING PROTEIN FRRS1L"/>
    <property type="match status" value="1"/>
</dbReference>
<dbReference type="GO" id="GO:1900449">
    <property type="term" value="P:regulation of glutamate receptor signaling pathway"/>
    <property type="evidence" value="ECO:0007669"/>
    <property type="project" value="InterPro"/>
</dbReference>
<evidence type="ECO:0000313" key="3">
    <source>
        <dbReference type="RefSeq" id="XP_055900311.1"/>
    </source>
</evidence>
<dbReference type="Pfam" id="PF03351">
    <property type="entry name" value="DOMON"/>
    <property type="match status" value="1"/>
</dbReference>
<dbReference type="PROSITE" id="PS50836">
    <property type="entry name" value="DOMON"/>
    <property type="match status" value="1"/>
</dbReference>
<proteinExistence type="predicted"/>
<dbReference type="AlphaFoldDB" id="A0A9W3BLB2"/>
<dbReference type="PANTHER" id="PTHR46902:SF1">
    <property type="entry name" value="DOMON DOMAIN-CONTAINING PROTEIN FRRS1L"/>
    <property type="match status" value="1"/>
</dbReference>
<dbReference type="OMA" id="EASSMWI"/>
<accession>A0A9W3BLB2</accession>
<dbReference type="InterPro" id="IPR042789">
    <property type="entry name" value="FRRS1L"/>
</dbReference>
<dbReference type="Proteomes" id="UP001165740">
    <property type="component" value="Chromosome 1"/>
</dbReference>
<feature type="domain" description="DOMON" evidence="1">
    <location>
        <begin position="236"/>
        <end position="355"/>
    </location>
</feature>
<dbReference type="InterPro" id="IPR005018">
    <property type="entry name" value="DOMON_domain"/>
</dbReference>
<organism evidence="2 3">
    <name type="scientific">Biomphalaria glabrata</name>
    <name type="common">Bloodfluke planorb</name>
    <name type="synonym">Freshwater snail</name>
    <dbReference type="NCBI Taxonomy" id="6526"/>
    <lineage>
        <taxon>Eukaryota</taxon>
        <taxon>Metazoa</taxon>
        <taxon>Spiralia</taxon>
        <taxon>Lophotrochozoa</taxon>
        <taxon>Mollusca</taxon>
        <taxon>Gastropoda</taxon>
        <taxon>Heterobranchia</taxon>
        <taxon>Euthyneura</taxon>
        <taxon>Panpulmonata</taxon>
        <taxon>Hygrophila</taxon>
        <taxon>Lymnaeoidea</taxon>
        <taxon>Planorbidae</taxon>
        <taxon>Biomphalaria</taxon>
    </lineage>
</organism>
<name>A0A9W3BLB2_BIOGL</name>
<evidence type="ECO:0000259" key="1">
    <source>
        <dbReference type="PROSITE" id="PS50836"/>
    </source>
</evidence>
<evidence type="ECO:0000313" key="2">
    <source>
        <dbReference type="Proteomes" id="UP001165740"/>
    </source>
</evidence>
<protein>
    <submittedName>
        <fullName evidence="3">Uncharacterized protein LOC106073055</fullName>
    </submittedName>
</protein>
<dbReference type="SMART" id="SM00664">
    <property type="entry name" value="DoH"/>
    <property type="match status" value="1"/>
</dbReference>